<sequence>MATSVEFTGVRRLFSIIDWDSRDSFTVTNVSPHQFAKLEQMREKRKQEMRVEQIRHKGGRKTRFRDYNSITQTLLITTPTSLHEKLHRPLYNDFFRQIRNMGLGASWINMGSRTLAAPQGLKEGDSTGGPSPQRSRGWPTLVIEAVNGTGIFETMGQSEASMRQWFSVSNHEVKVVVIAEFRGPNIGLVLQKWEEKKRWNQERAEPMLTQCVALTRNPATDPVTYDVAGGDLILPFQSLFLRDPGPGEGDLVFSVEDMHEYADNIWQEYL</sequence>
<dbReference type="EMBL" id="MU839827">
    <property type="protein sequence ID" value="KAK1760707.1"/>
    <property type="molecule type" value="Genomic_DNA"/>
</dbReference>
<dbReference type="AlphaFoldDB" id="A0AAJ0FB30"/>
<feature type="region of interest" description="Disordered" evidence="1">
    <location>
        <begin position="118"/>
        <end position="137"/>
    </location>
</feature>
<reference evidence="2" key="1">
    <citation type="submission" date="2023-06" db="EMBL/GenBank/DDBJ databases">
        <title>Genome-scale phylogeny and comparative genomics of the fungal order Sordariales.</title>
        <authorList>
            <consortium name="Lawrence Berkeley National Laboratory"/>
            <person name="Hensen N."/>
            <person name="Bonometti L."/>
            <person name="Westerberg I."/>
            <person name="Brannstrom I.O."/>
            <person name="Guillou S."/>
            <person name="Cros-Aarteil S."/>
            <person name="Calhoun S."/>
            <person name="Haridas S."/>
            <person name="Kuo A."/>
            <person name="Mondo S."/>
            <person name="Pangilinan J."/>
            <person name="Riley R."/>
            <person name="Labutti K."/>
            <person name="Andreopoulos B."/>
            <person name="Lipzen A."/>
            <person name="Chen C."/>
            <person name="Yanf M."/>
            <person name="Daum C."/>
            <person name="Ng V."/>
            <person name="Clum A."/>
            <person name="Steindorff A."/>
            <person name="Ohm R."/>
            <person name="Martin F."/>
            <person name="Silar P."/>
            <person name="Natvig D."/>
            <person name="Lalanne C."/>
            <person name="Gautier V."/>
            <person name="Ament-Velasquez S.L."/>
            <person name="Kruys A."/>
            <person name="Hutchinson M.I."/>
            <person name="Powell A.J."/>
            <person name="Barry K."/>
            <person name="Miller A.N."/>
            <person name="Grigoriev I.V."/>
            <person name="Debuchy R."/>
            <person name="Gladieux P."/>
            <person name="Thoren M.H."/>
            <person name="Johannesson H."/>
        </authorList>
    </citation>
    <scope>NUCLEOTIDE SEQUENCE</scope>
    <source>
        <strain evidence="2">PSN4</strain>
    </source>
</reference>
<dbReference type="Proteomes" id="UP001239445">
    <property type="component" value="Unassembled WGS sequence"/>
</dbReference>
<gene>
    <name evidence="2" type="ORF">QBC47DRAFT_355870</name>
</gene>
<keyword evidence="3" id="KW-1185">Reference proteome</keyword>
<name>A0AAJ0FB30_9PEZI</name>
<organism evidence="2 3">
    <name type="scientific">Echria macrotheca</name>
    <dbReference type="NCBI Taxonomy" id="438768"/>
    <lineage>
        <taxon>Eukaryota</taxon>
        <taxon>Fungi</taxon>
        <taxon>Dikarya</taxon>
        <taxon>Ascomycota</taxon>
        <taxon>Pezizomycotina</taxon>
        <taxon>Sordariomycetes</taxon>
        <taxon>Sordariomycetidae</taxon>
        <taxon>Sordariales</taxon>
        <taxon>Schizotheciaceae</taxon>
        <taxon>Echria</taxon>
    </lineage>
</organism>
<protein>
    <submittedName>
        <fullName evidence="2">Uncharacterized protein</fullName>
    </submittedName>
</protein>
<evidence type="ECO:0000256" key="1">
    <source>
        <dbReference type="SAM" id="MobiDB-lite"/>
    </source>
</evidence>
<comment type="caution">
    <text evidence="2">The sequence shown here is derived from an EMBL/GenBank/DDBJ whole genome shotgun (WGS) entry which is preliminary data.</text>
</comment>
<proteinExistence type="predicted"/>
<evidence type="ECO:0000313" key="2">
    <source>
        <dbReference type="EMBL" id="KAK1760707.1"/>
    </source>
</evidence>
<evidence type="ECO:0000313" key="3">
    <source>
        <dbReference type="Proteomes" id="UP001239445"/>
    </source>
</evidence>
<accession>A0AAJ0FB30</accession>